<dbReference type="Proteomes" id="UP000276232">
    <property type="component" value="Unassembled WGS sequence"/>
</dbReference>
<dbReference type="RefSeq" id="WP_123381500.1">
    <property type="nucleotide sequence ID" value="NZ_RJKN01000014.1"/>
</dbReference>
<name>A0A3N1G8E4_9ACTN</name>
<dbReference type="InterPro" id="IPR005135">
    <property type="entry name" value="Endo/exonuclease/phosphatase"/>
</dbReference>
<keyword evidence="1" id="KW-1133">Transmembrane helix</keyword>
<dbReference type="GO" id="GO:0004527">
    <property type="term" value="F:exonuclease activity"/>
    <property type="evidence" value="ECO:0007669"/>
    <property type="project" value="UniProtKB-KW"/>
</dbReference>
<keyword evidence="3" id="KW-0378">Hydrolase</keyword>
<dbReference type="GO" id="GO:0004519">
    <property type="term" value="F:endonuclease activity"/>
    <property type="evidence" value="ECO:0007669"/>
    <property type="project" value="UniProtKB-KW"/>
</dbReference>
<evidence type="ECO:0000256" key="1">
    <source>
        <dbReference type="SAM" id="Phobius"/>
    </source>
</evidence>
<sequence length="356" mass="34935">MSQRVLGPLVVVVAALLALLAVVSTAPAVLGLSTVPVLAHAVALRGLSAVALVVLALLAAGAAALLGRRGARASDGGVPGGGRLPAWGAPAVLAVVATGCAAVHLGVLVGRGVDPGGPAPAPGGATGEGLVVMTLNAQVDGVTGEEVADAVVTTRADVVAMPETSAALAQDVVDAVAARTGQVYEAFTTQADDRAIAATSLLVAPRLGAHETVPGPALELGAVVVGPVEGDGPVLAAVHPPPPIPPPFGPFPMDRWAEQAAVAADVCRTTPGAVVAGDYNATLDHAPLRDLAPCVSAAEEAGAGGVGTWPTSLPPLLGGVIDHVLVDARVWDPVAASVLTVGATDHRAVVVHLVPR</sequence>
<keyword evidence="1" id="KW-0472">Membrane</keyword>
<keyword evidence="4" id="KW-1185">Reference proteome</keyword>
<dbReference type="OrthoDB" id="2340043at2"/>
<dbReference type="SUPFAM" id="SSF56219">
    <property type="entry name" value="DNase I-like"/>
    <property type="match status" value="1"/>
</dbReference>
<gene>
    <name evidence="3" type="ORF">EDC03_3443</name>
</gene>
<dbReference type="EMBL" id="RJKN01000014">
    <property type="protein sequence ID" value="ROP26520.1"/>
    <property type="molecule type" value="Genomic_DNA"/>
</dbReference>
<feature type="domain" description="Endonuclease/exonuclease/phosphatase" evidence="2">
    <location>
        <begin position="133"/>
        <end position="346"/>
    </location>
</feature>
<dbReference type="InterPro" id="IPR036691">
    <property type="entry name" value="Endo/exonu/phosph_ase_sf"/>
</dbReference>
<protein>
    <submittedName>
        <fullName evidence="3">Endonuclease/exonuclease/phosphatase (EEP) superfamily protein YafD</fullName>
    </submittedName>
</protein>
<evidence type="ECO:0000259" key="2">
    <source>
        <dbReference type="Pfam" id="PF03372"/>
    </source>
</evidence>
<keyword evidence="3" id="KW-0540">Nuclease</keyword>
<feature type="transmembrane region" description="Helical" evidence="1">
    <location>
        <begin position="87"/>
        <end position="109"/>
    </location>
</feature>
<feature type="transmembrane region" description="Helical" evidence="1">
    <location>
        <begin position="47"/>
        <end position="66"/>
    </location>
</feature>
<keyword evidence="3" id="KW-0269">Exonuclease</keyword>
<comment type="caution">
    <text evidence="3">The sequence shown here is derived from an EMBL/GenBank/DDBJ whole genome shotgun (WGS) entry which is preliminary data.</text>
</comment>
<dbReference type="InParanoid" id="A0A3N1G8E4"/>
<evidence type="ECO:0000313" key="3">
    <source>
        <dbReference type="EMBL" id="ROP26520.1"/>
    </source>
</evidence>
<keyword evidence="3" id="KW-0255">Endonuclease</keyword>
<accession>A0A3N1G8E4</accession>
<proteinExistence type="predicted"/>
<dbReference type="Pfam" id="PF03372">
    <property type="entry name" value="Exo_endo_phos"/>
    <property type="match status" value="1"/>
</dbReference>
<keyword evidence="1" id="KW-0812">Transmembrane</keyword>
<reference evidence="3 4" key="1">
    <citation type="journal article" date="2015" name="Stand. Genomic Sci.">
        <title>Genomic Encyclopedia of Bacterial and Archaeal Type Strains, Phase III: the genomes of soil and plant-associated and newly described type strains.</title>
        <authorList>
            <person name="Whitman W.B."/>
            <person name="Woyke T."/>
            <person name="Klenk H.P."/>
            <person name="Zhou Y."/>
            <person name="Lilburn T.G."/>
            <person name="Beck B.J."/>
            <person name="De Vos P."/>
            <person name="Vandamme P."/>
            <person name="Eisen J.A."/>
            <person name="Garrity G."/>
            <person name="Hugenholtz P."/>
            <person name="Kyrpides N.C."/>
        </authorList>
    </citation>
    <scope>NUCLEOTIDE SEQUENCE [LARGE SCALE GENOMIC DNA]</scope>
    <source>
        <strain evidence="3 4">CECT 7306</strain>
    </source>
</reference>
<dbReference type="AlphaFoldDB" id="A0A3N1G8E4"/>
<dbReference type="Gene3D" id="3.60.10.10">
    <property type="entry name" value="Endonuclease/exonuclease/phosphatase"/>
    <property type="match status" value="1"/>
</dbReference>
<evidence type="ECO:0000313" key="4">
    <source>
        <dbReference type="Proteomes" id="UP000276232"/>
    </source>
</evidence>
<organism evidence="3 4">
    <name type="scientific">Pseudokineococcus lusitanus</name>
    <dbReference type="NCBI Taxonomy" id="763993"/>
    <lineage>
        <taxon>Bacteria</taxon>
        <taxon>Bacillati</taxon>
        <taxon>Actinomycetota</taxon>
        <taxon>Actinomycetes</taxon>
        <taxon>Kineosporiales</taxon>
        <taxon>Kineosporiaceae</taxon>
        <taxon>Pseudokineococcus</taxon>
    </lineage>
</organism>